<accession>A0ABR2QUJ7</accession>
<sequence length="94" mass="10507">MEDVVISRRMELLPANPNGQKVAQAGQAITSVETKKCDLFLADVNTQLKNKNVTTDIKVDTYSNLFTTITVYQVAPGLKVIFNFRVPDQRSGKY</sequence>
<evidence type="ECO:0000313" key="2">
    <source>
        <dbReference type="EMBL" id="KAK9004268.1"/>
    </source>
</evidence>
<proteinExistence type="inferred from homology"/>
<dbReference type="InterPro" id="IPR001925">
    <property type="entry name" value="Porin_Euk"/>
</dbReference>
<comment type="similarity">
    <text evidence="1">Belongs to the eukaryotic mitochondrial porin (TC 1.B.8.1) family.</text>
</comment>
<dbReference type="EMBL" id="JBBPBN010000031">
    <property type="protein sequence ID" value="KAK9004268.1"/>
    <property type="molecule type" value="Genomic_DNA"/>
</dbReference>
<protein>
    <submittedName>
        <fullName evidence="2">Uncharacterized protein</fullName>
    </submittedName>
</protein>
<gene>
    <name evidence="2" type="ORF">V6N11_002074</name>
</gene>
<dbReference type="PANTHER" id="PTHR11743:SF60">
    <property type="entry name" value="MITOCHONDRIAL OUTER MEMBRANE PROTEIN PORIN 1"/>
    <property type="match status" value="1"/>
</dbReference>
<dbReference type="InterPro" id="IPR023614">
    <property type="entry name" value="Porin_dom_sf"/>
</dbReference>
<evidence type="ECO:0000313" key="3">
    <source>
        <dbReference type="Proteomes" id="UP001396334"/>
    </source>
</evidence>
<dbReference type="Pfam" id="PF01459">
    <property type="entry name" value="Porin_3"/>
    <property type="match status" value="1"/>
</dbReference>
<organism evidence="2 3">
    <name type="scientific">Hibiscus sabdariffa</name>
    <name type="common">roselle</name>
    <dbReference type="NCBI Taxonomy" id="183260"/>
    <lineage>
        <taxon>Eukaryota</taxon>
        <taxon>Viridiplantae</taxon>
        <taxon>Streptophyta</taxon>
        <taxon>Embryophyta</taxon>
        <taxon>Tracheophyta</taxon>
        <taxon>Spermatophyta</taxon>
        <taxon>Magnoliopsida</taxon>
        <taxon>eudicotyledons</taxon>
        <taxon>Gunneridae</taxon>
        <taxon>Pentapetalae</taxon>
        <taxon>rosids</taxon>
        <taxon>malvids</taxon>
        <taxon>Malvales</taxon>
        <taxon>Malvaceae</taxon>
        <taxon>Malvoideae</taxon>
        <taxon>Hibiscus</taxon>
    </lineage>
</organism>
<dbReference type="Gene3D" id="2.40.160.10">
    <property type="entry name" value="Porin"/>
    <property type="match status" value="1"/>
</dbReference>
<dbReference type="InterPro" id="IPR027246">
    <property type="entry name" value="Porin_Euk/Tom40"/>
</dbReference>
<dbReference type="Proteomes" id="UP001396334">
    <property type="component" value="Unassembled WGS sequence"/>
</dbReference>
<keyword evidence="3" id="KW-1185">Reference proteome</keyword>
<name>A0ABR2QUJ7_9ROSI</name>
<reference evidence="2 3" key="1">
    <citation type="journal article" date="2024" name="G3 (Bethesda)">
        <title>Genome assembly of Hibiscus sabdariffa L. provides insights into metabolisms of medicinal natural products.</title>
        <authorList>
            <person name="Kim T."/>
        </authorList>
    </citation>
    <scope>NUCLEOTIDE SEQUENCE [LARGE SCALE GENOMIC DNA]</scope>
    <source>
        <strain evidence="2">TK-2024</strain>
        <tissue evidence="2">Old leaves</tissue>
    </source>
</reference>
<evidence type="ECO:0000256" key="1">
    <source>
        <dbReference type="ARBA" id="ARBA00009624"/>
    </source>
</evidence>
<comment type="caution">
    <text evidence="2">The sequence shown here is derived from an EMBL/GenBank/DDBJ whole genome shotgun (WGS) entry which is preliminary data.</text>
</comment>
<dbReference type="PANTHER" id="PTHR11743">
    <property type="entry name" value="VOLTAGE-DEPENDENT ANION-SELECTIVE CHANNEL"/>
    <property type="match status" value="1"/>
</dbReference>